<accession>A0ACC2T486</accession>
<organism evidence="1 2">
    <name type="scientific">Entomophthora muscae</name>
    <dbReference type="NCBI Taxonomy" id="34485"/>
    <lineage>
        <taxon>Eukaryota</taxon>
        <taxon>Fungi</taxon>
        <taxon>Fungi incertae sedis</taxon>
        <taxon>Zoopagomycota</taxon>
        <taxon>Entomophthoromycotina</taxon>
        <taxon>Entomophthoromycetes</taxon>
        <taxon>Entomophthorales</taxon>
        <taxon>Entomophthoraceae</taxon>
        <taxon>Entomophthora</taxon>
    </lineage>
</organism>
<comment type="caution">
    <text evidence="1">The sequence shown here is derived from an EMBL/GenBank/DDBJ whole genome shotgun (WGS) entry which is preliminary data.</text>
</comment>
<protein>
    <submittedName>
        <fullName evidence="1">Uncharacterized protein</fullName>
    </submittedName>
</protein>
<reference evidence="1" key="1">
    <citation type="submission" date="2022-04" db="EMBL/GenBank/DDBJ databases">
        <title>Genome of the entomopathogenic fungus Entomophthora muscae.</title>
        <authorList>
            <person name="Elya C."/>
            <person name="Lovett B.R."/>
            <person name="Lee E."/>
            <person name="Macias A.M."/>
            <person name="Hajek A.E."/>
            <person name="De Bivort B.L."/>
            <person name="Kasson M.T."/>
            <person name="De Fine Licht H.H."/>
            <person name="Stajich J.E."/>
        </authorList>
    </citation>
    <scope>NUCLEOTIDE SEQUENCE</scope>
    <source>
        <strain evidence="1">Berkeley</strain>
    </source>
</reference>
<sequence length="74" mass="8093">MYPLANMSQAYSSKHTSSFKVKGAQDIFRNTFICEDMSSIVSEEPGLNGTMIIARAMASDCAEALKEQDKGQPD</sequence>
<dbReference type="EMBL" id="QTSX02003629">
    <property type="protein sequence ID" value="KAJ9069469.1"/>
    <property type="molecule type" value="Genomic_DNA"/>
</dbReference>
<name>A0ACC2T486_9FUNG</name>
<proteinExistence type="predicted"/>
<dbReference type="Proteomes" id="UP001165960">
    <property type="component" value="Unassembled WGS sequence"/>
</dbReference>
<keyword evidence="2" id="KW-1185">Reference proteome</keyword>
<evidence type="ECO:0000313" key="1">
    <source>
        <dbReference type="EMBL" id="KAJ9069469.1"/>
    </source>
</evidence>
<gene>
    <name evidence="1" type="ORF">DSO57_1018249</name>
</gene>
<evidence type="ECO:0000313" key="2">
    <source>
        <dbReference type="Proteomes" id="UP001165960"/>
    </source>
</evidence>